<dbReference type="PANTHER" id="PTHR30273">
    <property type="entry name" value="PERIPLASMIC SIGNAL SENSOR AND SIGMA FACTOR ACTIVATOR FECR-RELATED"/>
    <property type="match status" value="1"/>
</dbReference>
<feature type="domain" description="Protein FecR C-terminal" evidence="3">
    <location>
        <begin position="320"/>
        <end position="388"/>
    </location>
</feature>
<dbReference type="Gene3D" id="2.60.120.1440">
    <property type="match status" value="1"/>
</dbReference>
<keyword evidence="1" id="KW-0812">Transmembrane</keyword>
<evidence type="ECO:0000259" key="3">
    <source>
        <dbReference type="Pfam" id="PF16344"/>
    </source>
</evidence>
<dbReference type="EMBL" id="CP071795">
    <property type="protein sequence ID" value="QTD38454.1"/>
    <property type="molecule type" value="Genomic_DNA"/>
</dbReference>
<dbReference type="PANTHER" id="PTHR30273:SF2">
    <property type="entry name" value="PROTEIN FECR"/>
    <property type="match status" value="1"/>
</dbReference>
<protein>
    <submittedName>
        <fullName evidence="4">FecR family protein</fullName>
    </submittedName>
</protein>
<organism evidence="4 5">
    <name type="scientific">Polaribacter batillariae</name>
    <dbReference type="NCBI Taxonomy" id="2808900"/>
    <lineage>
        <taxon>Bacteria</taxon>
        <taxon>Pseudomonadati</taxon>
        <taxon>Bacteroidota</taxon>
        <taxon>Flavobacteriia</taxon>
        <taxon>Flavobacteriales</taxon>
        <taxon>Flavobacteriaceae</taxon>
    </lineage>
</organism>
<evidence type="ECO:0000313" key="5">
    <source>
        <dbReference type="Proteomes" id="UP000663935"/>
    </source>
</evidence>
<proteinExistence type="predicted"/>
<dbReference type="InterPro" id="IPR032508">
    <property type="entry name" value="FecR_C"/>
</dbReference>
<keyword evidence="5" id="KW-1185">Reference proteome</keyword>
<sequence>MATKGIEKNIVKYLNNQASFNELDDLDLWVNKTENEQEFLNYVKINYAIDCTLKKTDNNKIKNLIANLMKEEKRLYKKRRLLNYVKYAAVFVGVIISVYFFKNGVFNLKEQDASKTTIVNSDKVLPGTDKATLTLEDGSVIALKKGNSYQNKNATSNGKNITYKSKSNPTPKVAYNYLTVPRGGQFHVVLADGTKVWLNSESQLKYPVTFAKGVDREVELVYGEAYFDVSPSTKHNGTKFKVFNQSQEIEVLGTEFNIKAYKDETNIYTTLVEGKVWVHSEWGNRTLKPSQQTNLNILDKTVAINTVNVLNEIAWKDGLFRFYRMRLDEIMKVLSRWYDLEVQFANLELKKAGFNGTIGRDQNIEEILKIIKSFGVIKNYELKDKTLILN</sequence>
<dbReference type="InterPro" id="IPR012373">
    <property type="entry name" value="Ferrdict_sens_TM"/>
</dbReference>
<dbReference type="RefSeq" id="WP_207972584.1">
    <property type="nucleotide sequence ID" value="NZ_CP071795.1"/>
</dbReference>
<dbReference type="Gene3D" id="3.55.50.30">
    <property type="match status" value="1"/>
</dbReference>
<evidence type="ECO:0000259" key="2">
    <source>
        <dbReference type="Pfam" id="PF04773"/>
    </source>
</evidence>
<dbReference type="Pfam" id="PF16344">
    <property type="entry name" value="FecR_C"/>
    <property type="match status" value="1"/>
</dbReference>
<name>A0ABX7SW24_9FLAO</name>
<reference evidence="4 5" key="1">
    <citation type="submission" date="2021-03" db="EMBL/GenBank/DDBJ databases">
        <title>Complete genome of Polaribacter_sp.G4M1.</title>
        <authorList>
            <person name="Jeong S.W."/>
            <person name="Bae J.W."/>
        </authorList>
    </citation>
    <scope>NUCLEOTIDE SEQUENCE [LARGE SCALE GENOMIC DNA]</scope>
    <source>
        <strain evidence="4 5">G4M1</strain>
    </source>
</reference>
<dbReference type="Proteomes" id="UP000663935">
    <property type="component" value="Chromosome"/>
</dbReference>
<dbReference type="Pfam" id="PF04773">
    <property type="entry name" value="FecR"/>
    <property type="match status" value="1"/>
</dbReference>
<keyword evidence="1" id="KW-0472">Membrane</keyword>
<feature type="transmembrane region" description="Helical" evidence="1">
    <location>
        <begin position="81"/>
        <end position="101"/>
    </location>
</feature>
<evidence type="ECO:0000313" key="4">
    <source>
        <dbReference type="EMBL" id="QTD38454.1"/>
    </source>
</evidence>
<feature type="domain" description="FecR protein" evidence="2">
    <location>
        <begin position="179"/>
        <end position="276"/>
    </location>
</feature>
<keyword evidence="1" id="KW-1133">Transmembrane helix</keyword>
<accession>A0ABX7SW24</accession>
<gene>
    <name evidence="4" type="ORF">JL193_03945</name>
</gene>
<evidence type="ECO:0000256" key="1">
    <source>
        <dbReference type="SAM" id="Phobius"/>
    </source>
</evidence>
<dbReference type="InterPro" id="IPR006860">
    <property type="entry name" value="FecR"/>
</dbReference>